<protein>
    <submittedName>
        <fullName evidence="2">DUF1214 domain-containing protein</fullName>
    </submittedName>
</protein>
<name>A0ABQ6LZ89_9GAMM</name>
<dbReference type="SUPFAM" id="SSF160935">
    <property type="entry name" value="VPA0735-like"/>
    <property type="match status" value="1"/>
</dbReference>
<dbReference type="Proteomes" id="UP001224392">
    <property type="component" value="Unassembled WGS sequence"/>
</dbReference>
<dbReference type="Gene3D" id="2.60.120.600">
    <property type="entry name" value="Domain of unknown function DUF1214, C-terminal domain"/>
    <property type="match status" value="1"/>
</dbReference>
<sequence>MLKKFFFWGSAIATALVLGFAGGGTVLLKMYDKYAVENGDWKANTLTASDEAGPWMRAMSSFGGPLAQRREYSVSYRATSAAGIPLSLRCTYRVEVPEMDVAWWSITVYGVDGFLMRGDDTNHSVNSRVYDTSGQDFITLSRQHPEQGAWLAVGEPAKEIPKGRPKTDRYEFDLLLRLYGPGDAYLDSPASAPLPVIRVEDCR</sequence>
<comment type="caution">
    <text evidence="2">The sequence shown here is derived from an EMBL/GenBank/DDBJ whole genome shotgun (WGS) entry which is preliminary data.</text>
</comment>
<proteinExistence type="predicted"/>
<evidence type="ECO:0000313" key="3">
    <source>
        <dbReference type="Proteomes" id="UP001224392"/>
    </source>
</evidence>
<accession>A0ABQ6LZ89</accession>
<dbReference type="InterPro" id="IPR037049">
    <property type="entry name" value="DUF1214_C_sf"/>
</dbReference>
<reference evidence="2 3" key="1">
    <citation type="submission" date="2023-04" db="EMBL/GenBank/DDBJ databases">
        <title>Marinobulbifer ophiurae gen. nov., sp. Nov., isolate from tissue of brittle star Ophioplocus japonicus.</title>
        <authorList>
            <person name="Kawano K."/>
            <person name="Sawayama S."/>
            <person name="Nakagawa S."/>
        </authorList>
    </citation>
    <scope>NUCLEOTIDE SEQUENCE [LARGE SCALE GENOMIC DNA]</scope>
    <source>
        <strain evidence="2 3">NKW57</strain>
    </source>
</reference>
<dbReference type="Pfam" id="PF06742">
    <property type="entry name" value="DUF1214"/>
    <property type="match status" value="1"/>
</dbReference>
<organism evidence="2 3">
    <name type="scientific">Biformimicrobium ophioploci</name>
    <dbReference type="NCBI Taxonomy" id="3036711"/>
    <lineage>
        <taxon>Bacteria</taxon>
        <taxon>Pseudomonadati</taxon>
        <taxon>Pseudomonadota</taxon>
        <taxon>Gammaproteobacteria</taxon>
        <taxon>Cellvibrionales</taxon>
        <taxon>Microbulbiferaceae</taxon>
        <taxon>Biformimicrobium</taxon>
    </lineage>
</organism>
<evidence type="ECO:0000259" key="1">
    <source>
        <dbReference type="Pfam" id="PF06742"/>
    </source>
</evidence>
<feature type="domain" description="DUF1214" evidence="1">
    <location>
        <begin position="78"/>
        <end position="181"/>
    </location>
</feature>
<evidence type="ECO:0000313" key="2">
    <source>
        <dbReference type="EMBL" id="GMG87404.1"/>
    </source>
</evidence>
<gene>
    <name evidence="2" type="ORF">MNKW57_17250</name>
</gene>
<dbReference type="EMBL" id="BSYJ01000003">
    <property type="protein sequence ID" value="GMG87404.1"/>
    <property type="molecule type" value="Genomic_DNA"/>
</dbReference>
<dbReference type="InterPro" id="IPR010621">
    <property type="entry name" value="DUF1214"/>
</dbReference>
<dbReference type="RefSeq" id="WP_285764034.1">
    <property type="nucleotide sequence ID" value="NZ_BSYJ01000003.1"/>
</dbReference>
<keyword evidence="3" id="KW-1185">Reference proteome</keyword>